<accession>C7QEQ5</accession>
<dbReference type="STRING" id="479433.Caci_3942"/>
<reference evidence="1 2" key="1">
    <citation type="journal article" date="2009" name="Stand. Genomic Sci.">
        <title>Complete genome sequence of Catenulispora acidiphila type strain (ID 139908).</title>
        <authorList>
            <person name="Copeland A."/>
            <person name="Lapidus A."/>
            <person name="Glavina Del Rio T."/>
            <person name="Nolan M."/>
            <person name="Lucas S."/>
            <person name="Chen F."/>
            <person name="Tice H."/>
            <person name="Cheng J.F."/>
            <person name="Bruce D."/>
            <person name="Goodwin L."/>
            <person name="Pitluck S."/>
            <person name="Mikhailova N."/>
            <person name="Pati A."/>
            <person name="Ivanova N."/>
            <person name="Mavromatis K."/>
            <person name="Chen A."/>
            <person name="Palaniappan K."/>
            <person name="Chain P."/>
            <person name="Land M."/>
            <person name="Hauser L."/>
            <person name="Chang Y.J."/>
            <person name="Jeffries C.D."/>
            <person name="Chertkov O."/>
            <person name="Brettin T."/>
            <person name="Detter J.C."/>
            <person name="Han C."/>
            <person name="Ali Z."/>
            <person name="Tindall B.J."/>
            <person name="Goker M."/>
            <person name="Bristow J."/>
            <person name="Eisen J.A."/>
            <person name="Markowitz V."/>
            <person name="Hugenholtz P."/>
            <person name="Kyrpides N.C."/>
            <person name="Klenk H.P."/>
        </authorList>
    </citation>
    <scope>NUCLEOTIDE SEQUENCE [LARGE SCALE GENOMIC DNA]</scope>
    <source>
        <strain evidence="2">DSM 44928 / JCM 14897 / NBRC 102108 / NRRL B-24433 / ID139908</strain>
    </source>
</reference>
<dbReference type="InterPro" id="IPR019734">
    <property type="entry name" value="TPR_rpt"/>
</dbReference>
<evidence type="ECO:0000313" key="2">
    <source>
        <dbReference type="Proteomes" id="UP000000851"/>
    </source>
</evidence>
<dbReference type="KEGG" id="cai:Caci_3942"/>
<dbReference type="GO" id="GO:0043531">
    <property type="term" value="F:ADP binding"/>
    <property type="evidence" value="ECO:0007669"/>
    <property type="project" value="InterPro"/>
</dbReference>
<dbReference type="SMART" id="SM00028">
    <property type="entry name" value="TPR"/>
    <property type="match status" value="5"/>
</dbReference>
<name>C7QEQ5_CATAD</name>
<dbReference type="PRINTS" id="PR00364">
    <property type="entry name" value="DISEASERSIST"/>
</dbReference>
<dbReference type="PANTHER" id="PTHR47691">
    <property type="entry name" value="REGULATOR-RELATED"/>
    <property type="match status" value="1"/>
</dbReference>
<dbReference type="EMBL" id="CP001700">
    <property type="protein sequence ID" value="ACU72825.1"/>
    <property type="molecule type" value="Genomic_DNA"/>
</dbReference>
<dbReference type="AlphaFoldDB" id="C7QEQ5"/>
<dbReference type="InterPro" id="IPR011990">
    <property type="entry name" value="TPR-like_helical_dom_sf"/>
</dbReference>
<dbReference type="Gene3D" id="3.40.50.300">
    <property type="entry name" value="P-loop containing nucleotide triphosphate hydrolases"/>
    <property type="match status" value="1"/>
</dbReference>
<dbReference type="eggNOG" id="COG0457">
    <property type="taxonomic scope" value="Bacteria"/>
</dbReference>
<evidence type="ECO:0000313" key="1">
    <source>
        <dbReference type="EMBL" id="ACU72825.1"/>
    </source>
</evidence>
<keyword evidence="2" id="KW-1185">Reference proteome</keyword>
<gene>
    <name evidence="1" type="ordered locus">Caci_3942</name>
</gene>
<dbReference type="InterPro" id="IPR027417">
    <property type="entry name" value="P-loop_NTPase"/>
</dbReference>
<dbReference type="Pfam" id="PF13424">
    <property type="entry name" value="TPR_12"/>
    <property type="match status" value="2"/>
</dbReference>
<dbReference type="Gene3D" id="1.25.40.10">
    <property type="entry name" value="Tetratricopeptide repeat domain"/>
    <property type="match status" value="1"/>
</dbReference>
<dbReference type="HOGENOM" id="CLU_004665_2_1_11"/>
<protein>
    <submittedName>
        <fullName evidence="1">TPR repeat-containing protein</fullName>
    </submittedName>
</protein>
<proteinExistence type="predicted"/>
<dbReference type="PANTHER" id="PTHR47691:SF3">
    <property type="entry name" value="HTH-TYPE TRANSCRIPTIONAL REGULATOR RV0890C-RELATED"/>
    <property type="match status" value="1"/>
</dbReference>
<dbReference type="Proteomes" id="UP000000851">
    <property type="component" value="Chromosome"/>
</dbReference>
<sequence>MSSHDNTQSEMSGSARDVIQARDISGDIHFHSATRAPAPTPRQLPGDVRGFVNRVADLKALDDALAPAPEAGSEEGVAGTQGPVMVVSGTAGVGKTSLALHWAHRNRDRFPDGQLHANLHGFDQGSPAAPADILGHFIEALGVPAAMTPSDTDARAALFRSLVADKRLLIVLDNAADSEQVRPLLPGAAGCVTLITSRSRLSALIAREGAARITADVFAEHDAVMLLTTAIGAQRADDEADVAELAGLCARLPLALRIAAERAAARPRMPLTDLIADLRNESSMWDALSSEDAAEADAVRTVFAWSYRALREPASRMFRLLGLHPTAEFAVGAAAALAGVQPRAAARLLDDLAAAHLITQLDRDRFQVHDLLHAYAADQADEADTDQENVQALGRLLDWYVQGAEAVRASAPYEQAAHHAPVDAPDSAVAPPSFSDYPSALSWFRTERANLIEAVRLAERLGLDRHAWQLPAALSFVYADNGYFDDWFVITRPGLAAAKRSGDLVGQAALLASLGMACRQSHRLDEASGYYNAALAIHEQREDLHGQAWLLDLIGFLQHDAGDFEAAMNTFQASIDLCRTEHLNSFLGYPVEGIGCVRLATGDADEALAAFQQSLMLHTDAGDAVGRFHVLISICNTQLSTGHASEAERYAALAIEVADELDNRGFEGAAFIARARSLQAVDRADEALAYYQRAAVIQRTLGDRVNEARAIAGAAKAYRSLGRQDEAADFERWASSLHAALGLPIEGLSNGAELV</sequence>
<dbReference type="eggNOG" id="COG3265">
    <property type="taxonomic scope" value="Bacteria"/>
</dbReference>
<dbReference type="SUPFAM" id="SSF52540">
    <property type="entry name" value="P-loop containing nucleoside triphosphate hydrolases"/>
    <property type="match status" value="1"/>
</dbReference>
<dbReference type="SUPFAM" id="SSF48452">
    <property type="entry name" value="TPR-like"/>
    <property type="match status" value="2"/>
</dbReference>
<organism evidence="1 2">
    <name type="scientific">Catenulispora acidiphila (strain DSM 44928 / JCM 14897 / NBRC 102108 / NRRL B-24433 / ID139908)</name>
    <dbReference type="NCBI Taxonomy" id="479433"/>
    <lineage>
        <taxon>Bacteria</taxon>
        <taxon>Bacillati</taxon>
        <taxon>Actinomycetota</taxon>
        <taxon>Actinomycetes</taxon>
        <taxon>Catenulisporales</taxon>
        <taxon>Catenulisporaceae</taxon>
        <taxon>Catenulispora</taxon>
    </lineage>
</organism>
<dbReference type="InParanoid" id="C7QEQ5"/>